<comment type="similarity">
    <text evidence="6">Belongs to the HepT RNase toxin family.</text>
</comment>
<keyword evidence="4" id="KW-0547">Nucleotide-binding</keyword>
<dbReference type="InterPro" id="IPR051813">
    <property type="entry name" value="HepT_RNase_toxin"/>
</dbReference>
<gene>
    <name evidence="7" type="ORF">MANAM107_03810</name>
</gene>
<evidence type="ECO:0000256" key="2">
    <source>
        <dbReference type="ARBA" id="ARBA00022649"/>
    </source>
</evidence>
<accession>A0ABM7U7P4</accession>
<evidence type="ECO:0000256" key="6">
    <source>
        <dbReference type="ARBA" id="ARBA00024207"/>
    </source>
</evidence>
<dbReference type="InterPro" id="IPR008201">
    <property type="entry name" value="HepT-like"/>
</dbReference>
<evidence type="ECO:0008006" key="9">
    <source>
        <dbReference type="Google" id="ProtNLM"/>
    </source>
</evidence>
<keyword evidence="1" id="KW-0597">Phosphoprotein</keyword>
<keyword evidence="3" id="KW-0540">Nuclease</keyword>
<dbReference type="InterPro" id="IPR037038">
    <property type="entry name" value="HepT-like_sf"/>
</dbReference>
<dbReference type="Gene3D" id="1.20.120.580">
    <property type="entry name" value="bsu32300-like"/>
    <property type="match status" value="1"/>
</dbReference>
<dbReference type="EMBL" id="AP025017">
    <property type="protein sequence ID" value="BDA63547.1"/>
    <property type="molecule type" value="Genomic_DNA"/>
</dbReference>
<evidence type="ECO:0000313" key="8">
    <source>
        <dbReference type="Proteomes" id="UP000824496"/>
    </source>
</evidence>
<evidence type="ECO:0000313" key="7">
    <source>
        <dbReference type="EMBL" id="BDA63547.1"/>
    </source>
</evidence>
<sequence length="119" mass="13374">MRRETSAYLWDALQAARAAGQFIEGVEYQEFVGDLMRRSAVERQIEVLGEALNRIRRADPDVSSAIEDADRIIGMRNIIVHEYGSIDYLLVWQSVTMRVPALAALLASLLEEHGQDSTP</sequence>
<dbReference type="Pfam" id="PF01934">
    <property type="entry name" value="HepT-like"/>
    <property type="match status" value="1"/>
</dbReference>
<reference evidence="7 8" key="1">
    <citation type="submission" date="2021-08" db="EMBL/GenBank/DDBJ databases">
        <title>Whole genome sequence of novel Actinomyces species strain MAS-1.</title>
        <authorList>
            <person name="Saito M."/>
            <person name="Kuwahara N."/>
            <person name="Takizawa T."/>
            <person name="Gotouda H."/>
            <person name="Ochiai T."/>
        </authorList>
    </citation>
    <scope>NUCLEOTIDE SEQUENCE [LARGE SCALE GENOMIC DNA]</scope>
    <source>
        <strain evidence="7 8">MAS-1</strain>
    </source>
</reference>
<evidence type="ECO:0000256" key="4">
    <source>
        <dbReference type="ARBA" id="ARBA00022741"/>
    </source>
</evidence>
<keyword evidence="2" id="KW-1277">Toxin-antitoxin system</keyword>
<dbReference type="Proteomes" id="UP000824496">
    <property type="component" value="Chromosome"/>
</dbReference>
<organism evidence="7 8">
    <name type="scientific">Actinomyces capricornis</name>
    <dbReference type="NCBI Taxonomy" id="2755559"/>
    <lineage>
        <taxon>Bacteria</taxon>
        <taxon>Bacillati</taxon>
        <taxon>Actinomycetota</taxon>
        <taxon>Actinomycetes</taxon>
        <taxon>Actinomycetales</taxon>
        <taxon>Actinomycetaceae</taxon>
        <taxon>Actinomyces</taxon>
    </lineage>
</organism>
<name>A0ABM7U7P4_9ACTO</name>
<evidence type="ECO:0000256" key="3">
    <source>
        <dbReference type="ARBA" id="ARBA00022722"/>
    </source>
</evidence>
<protein>
    <recommendedName>
        <fullName evidence="9">DUF86 domain-containing protein</fullName>
    </recommendedName>
</protein>
<keyword evidence="8" id="KW-1185">Reference proteome</keyword>
<evidence type="ECO:0000256" key="1">
    <source>
        <dbReference type="ARBA" id="ARBA00022553"/>
    </source>
</evidence>
<proteinExistence type="inferred from homology"/>
<evidence type="ECO:0000256" key="5">
    <source>
        <dbReference type="ARBA" id="ARBA00022801"/>
    </source>
</evidence>
<keyword evidence="5" id="KW-0378">Hydrolase</keyword>
<dbReference type="PANTHER" id="PTHR34139">
    <property type="entry name" value="UPF0331 PROTEIN MJ0127"/>
    <property type="match status" value="1"/>
</dbReference>
<dbReference type="PANTHER" id="PTHR34139:SF1">
    <property type="entry name" value="RNASE MJ1380-RELATED"/>
    <property type="match status" value="1"/>
</dbReference>